<dbReference type="Proteomes" id="UP000243535">
    <property type="component" value="Unassembled WGS sequence"/>
</dbReference>
<feature type="transmembrane region" description="Helical" evidence="9">
    <location>
        <begin position="236"/>
        <end position="254"/>
    </location>
</feature>
<feature type="domain" description="ABC transmembrane type-2" evidence="10">
    <location>
        <begin position="33"/>
        <end position="257"/>
    </location>
</feature>
<evidence type="ECO:0000259" key="10">
    <source>
        <dbReference type="PROSITE" id="PS51012"/>
    </source>
</evidence>
<dbReference type="Pfam" id="PF01061">
    <property type="entry name" value="ABC2_membrane"/>
    <property type="match status" value="1"/>
</dbReference>
<evidence type="ECO:0000256" key="4">
    <source>
        <dbReference type="ARBA" id="ARBA00022475"/>
    </source>
</evidence>
<dbReference type="STRING" id="375574.GCA_001418035_01472"/>
<dbReference type="OrthoDB" id="9786910at2"/>
<feature type="transmembrane region" description="Helical" evidence="9">
    <location>
        <begin position="110"/>
        <end position="135"/>
    </location>
</feature>
<dbReference type="GO" id="GO:0015920">
    <property type="term" value="P:lipopolysaccharide transport"/>
    <property type="evidence" value="ECO:0007669"/>
    <property type="project" value="TreeGrafter"/>
</dbReference>
<dbReference type="PANTHER" id="PTHR30413:SF10">
    <property type="entry name" value="CAPSULE POLYSACCHARIDE EXPORT INNER-MEMBRANE PROTEIN CTRC"/>
    <property type="match status" value="1"/>
</dbReference>
<evidence type="ECO:0000256" key="6">
    <source>
        <dbReference type="ARBA" id="ARBA00022989"/>
    </source>
</evidence>
<keyword evidence="7" id="KW-0625">Polysaccharide transport</keyword>
<proteinExistence type="inferred from homology"/>
<evidence type="ECO:0000256" key="9">
    <source>
        <dbReference type="RuleBase" id="RU361157"/>
    </source>
</evidence>
<evidence type="ECO:0000256" key="3">
    <source>
        <dbReference type="ARBA" id="ARBA00022448"/>
    </source>
</evidence>
<accession>A0A0K6GXH2</accession>
<feature type="transmembrane region" description="Helical" evidence="9">
    <location>
        <begin position="32"/>
        <end position="56"/>
    </location>
</feature>
<evidence type="ECO:0000256" key="8">
    <source>
        <dbReference type="ARBA" id="ARBA00023136"/>
    </source>
</evidence>
<organism evidence="11 12">
    <name type="scientific">Gulbenkiania indica</name>
    <dbReference type="NCBI Taxonomy" id="375574"/>
    <lineage>
        <taxon>Bacteria</taxon>
        <taxon>Pseudomonadati</taxon>
        <taxon>Pseudomonadota</taxon>
        <taxon>Betaproteobacteria</taxon>
        <taxon>Neisseriales</taxon>
        <taxon>Chromobacteriaceae</taxon>
        <taxon>Gulbenkiania</taxon>
    </lineage>
</organism>
<keyword evidence="5 9" id="KW-0812">Transmembrane</keyword>
<feature type="transmembrane region" description="Helical" evidence="9">
    <location>
        <begin position="68"/>
        <end position="89"/>
    </location>
</feature>
<sequence>MAVSKLGHLWQYRGFVLGSVLRDIRLRYRGSLLGTFWLVAPPLVMIGIYTLVFSKIMHSKLPGVPSDYAYSIYLCAGLLQWTLFAEVVQRLQNTFIEHANLIKKASFPRLTLPLVTVGVALFNFAVIYGLFTLFLLALGQYHVLIPLAYPTVLLVLLWLATATGLFLAVLNVFFRDIGQMTGVALQLVFWATPIVYPSSILPERARALLAWNPVYALMDTSQMLHVTGDTVRLGSLWYPVAWALLLTVLAAVAYRRLYADLMDEI</sequence>
<dbReference type="AlphaFoldDB" id="A0A0K6GXH2"/>
<reference evidence="12" key="1">
    <citation type="submission" date="2015-08" db="EMBL/GenBank/DDBJ databases">
        <authorList>
            <person name="Varghese N."/>
        </authorList>
    </citation>
    <scope>NUCLEOTIDE SEQUENCE [LARGE SCALE GENOMIC DNA]</scope>
    <source>
        <strain evidence="12">DSM 17901</strain>
    </source>
</reference>
<dbReference type="GO" id="GO:0015774">
    <property type="term" value="P:polysaccharide transport"/>
    <property type="evidence" value="ECO:0007669"/>
    <property type="project" value="UniProtKB-KW"/>
</dbReference>
<keyword evidence="12" id="KW-1185">Reference proteome</keyword>
<dbReference type="EMBL" id="CYHA01000003">
    <property type="protein sequence ID" value="CUA83314.1"/>
    <property type="molecule type" value="Genomic_DNA"/>
</dbReference>
<dbReference type="GO" id="GO:0140359">
    <property type="term" value="F:ABC-type transporter activity"/>
    <property type="evidence" value="ECO:0007669"/>
    <property type="project" value="InterPro"/>
</dbReference>
<dbReference type="GO" id="GO:0005886">
    <property type="term" value="C:plasma membrane"/>
    <property type="evidence" value="ECO:0007669"/>
    <property type="project" value="UniProtKB-SubCell"/>
</dbReference>
<name>A0A0K6GXH2_9NEIS</name>
<comment type="similarity">
    <text evidence="2 9">Belongs to the ABC-2 integral membrane protein family.</text>
</comment>
<dbReference type="PANTHER" id="PTHR30413">
    <property type="entry name" value="INNER MEMBRANE TRANSPORT PERMEASE"/>
    <property type="match status" value="1"/>
</dbReference>
<dbReference type="InterPro" id="IPR013525">
    <property type="entry name" value="ABC2_TM"/>
</dbReference>
<dbReference type="InterPro" id="IPR047817">
    <property type="entry name" value="ABC2_TM_bact-type"/>
</dbReference>
<feature type="transmembrane region" description="Helical" evidence="9">
    <location>
        <begin position="147"/>
        <end position="170"/>
    </location>
</feature>
<evidence type="ECO:0000313" key="12">
    <source>
        <dbReference type="Proteomes" id="UP000243535"/>
    </source>
</evidence>
<comment type="subcellular location">
    <subcellularLocation>
        <location evidence="9">Cell inner membrane</location>
        <topology evidence="9">Multi-pass membrane protein</topology>
    </subcellularLocation>
    <subcellularLocation>
        <location evidence="1">Cell membrane</location>
        <topology evidence="1">Multi-pass membrane protein</topology>
    </subcellularLocation>
</comment>
<dbReference type="PROSITE" id="PS51012">
    <property type="entry name" value="ABC_TM2"/>
    <property type="match status" value="1"/>
</dbReference>
<evidence type="ECO:0000256" key="1">
    <source>
        <dbReference type="ARBA" id="ARBA00004651"/>
    </source>
</evidence>
<keyword evidence="7" id="KW-0762">Sugar transport</keyword>
<evidence type="ECO:0000256" key="5">
    <source>
        <dbReference type="ARBA" id="ARBA00022692"/>
    </source>
</evidence>
<evidence type="ECO:0000256" key="7">
    <source>
        <dbReference type="ARBA" id="ARBA00023047"/>
    </source>
</evidence>
<gene>
    <name evidence="11" type="ORF">Ga0061063_1681</name>
</gene>
<keyword evidence="8 9" id="KW-0472">Membrane</keyword>
<keyword evidence="6 9" id="KW-1133">Transmembrane helix</keyword>
<evidence type="ECO:0000256" key="2">
    <source>
        <dbReference type="ARBA" id="ARBA00007783"/>
    </source>
</evidence>
<protein>
    <recommendedName>
        <fullName evidence="9">Transport permease protein</fullName>
    </recommendedName>
</protein>
<comment type="caution">
    <text evidence="9">Lacks conserved residue(s) required for the propagation of feature annotation.</text>
</comment>
<keyword evidence="3 9" id="KW-0813">Transport</keyword>
<dbReference type="RefSeq" id="WP_054286097.1">
    <property type="nucleotide sequence ID" value="NZ_CYHA01000003.1"/>
</dbReference>
<evidence type="ECO:0000313" key="11">
    <source>
        <dbReference type="EMBL" id="CUA83314.1"/>
    </source>
</evidence>
<keyword evidence="4 9" id="KW-1003">Cell membrane</keyword>